<dbReference type="PROSITE" id="PS00250">
    <property type="entry name" value="TGF_BETA_1"/>
    <property type="match status" value="1"/>
</dbReference>
<dbReference type="InterPro" id="IPR017948">
    <property type="entry name" value="TGFb_CS"/>
</dbReference>
<dbReference type="EMBL" id="JAIZAY010000013">
    <property type="protein sequence ID" value="KAJ8030421.1"/>
    <property type="molecule type" value="Genomic_DNA"/>
</dbReference>
<evidence type="ECO:0000313" key="3">
    <source>
        <dbReference type="Proteomes" id="UP001152320"/>
    </source>
</evidence>
<feature type="transmembrane region" description="Helical" evidence="1">
    <location>
        <begin position="148"/>
        <end position="174"/>
    </location>
</feature>
<keyword evidence="1" id="KW-1133">Transmembrane helix</keyword>
<keyword evidence="3" id="KW-1185">Reference proteome</keyword>
<feature type="transmembrane region" description="Helical" evidence="1">
    <location>
        <begin position="35"/>
        <end position="59"/>
    </location>
</feature>
<reference evidence="2" key="1">
    <citation type="submission" date="2021-10" db="EMBL/GenBank/DDBJ databases">
        <title>Tropical sea cucumber genome reveals ecological adaptation and Cuvierian tubules defense mechanism.</title>
        <authorList>
            <person name="Chen T."/>
        </authorList>
    </citation>
    <scope>NUCLEOTIDE SEQUENCE</scope>
    <source>
        <strain evidence="2">Nanhai2018</strain>
        <tissue evidence="2">Muscle</tissue>
    </source>
</reference>
<keyword evidence="1" id="KW-0812">Transmembrane</keyword>
<name>A0A9Q1H337_HOLLE</name>
<evidence type="ECO:0000256" key="1">
    <source>
        <dbReference type="SAM" id="Phobius"/>
    </source>
</evidence>
<feature type="transmembrane region" description="Helical" evidence="1">
    <location>
        <begin position="6"/>
        <end position="23"/>
    </location>
</feature>
<sequence>MCLLVISLIVGPIGLYMLCSSFLSEKSRGLLSRLLSKIGNFATTLAAIAIGTTSTTHFYSLVLSNQQSPDSILKPIYFALHVLETPDSSVSVWKTAFAASLATSLGWNIVAFERWNLNIIAQLIMGTSFGVNAGIAVGMTDIPRAGCIAFGAAAIVIASLHILDLTAHLFVNWLTEQVINKIRKYIYEYFRNELRRILENMMSQVWSFSALLFEETQVQLHESQRDDDFPTFDVRLVTPKQTKNGKLSKPSNFCHYICAGCCRYVLSSKDHSAFTRSKSI</sequence>
<dbReference type="GO" id="GO:0008083">
    <property type="term" value="F:growth factor activity"/>
    <property type="evidence" value="ECO:0007669"/>
    <property type="project" value="InterPro"/>
</dbReference>
<dbReference type="AlphaFoldDB" id="A0A9Q1H337"/>
<organism evidence="2 3">
    <name type="scientific">Holothuria leucospilota</name>
    <name type="common">Black long sea cucumber</name>
    <name type="synonym">Mertensiothuria leucospilota</name>
    <dbReference type="NCBI Taxonomy" id="206669"/>
    <lineage>
        <taxon>Eukaryota</taxon>
        <taxon>Metazoa</taxon>
        <taxon>Echinodermata</taxon>
        <taxon>Eleutherozoa</taxon>
        <taxon>Echinozoa</taxon>
        <taxon>Holothuroidea</taxon>
        <taxon>Aspidochirotacea</taxon>
        <taxon>Aspidochirotida</taxon>
        <taxon>Holothuriidae</taxon>
        <taxon>Holothuria</taxon>
    </lineage>
</organism>
<comment type="caution">
    <text evidence="2">The sequence shown here is derived from an EMBL/GenBank/DDBJ whole genome shotgun (WGS) entry which is preliminary data.</text>
</comment>
<dbReference type="Proteomes" id="UP001152320">
    <property type="component" value="Chromosome 13"/>
</dbReference>
<accession>A0A9Q1H337</accession>
<protein>
    <submittedName>
        <fullName evidence="2">Uncharacterized protein</fullName>
    </submittedName>
</protein>
<feature type="transmembrane region" description="Helical" evidence="1">
    <location>
        <begin position="119"/>
        <end position="142"/>
    </location>
</feature>
<evidence type="ECO:0000313" key="2">
    <source>
        <dbReference type="EMBL" id="KAJ8030421.1"/>
    </source>
</evidence>
<gene>
    <name evidence="2" type="ORF">HOLleu_26847</name>
</gene>
<keyword evidence="1" id="KW-0472">Membrane</keyword>
<proteinExistence type="predicted"/>